<accession>A0A1D2MGG7</accession>
<dbReference type="OrthoDB" id="10256524at2759"/>
<dbReference type="Pfam" id="PF00082">
    <property type="entry name" value="Peptidase_S8"/>
    <property type="match status" value="1"/>
</dbReference>
<evidence type="ECO:0000259" key="8">
    <source>
        <dbReference type="Pfam" id="PF00082"/>
    </source>
</evidence>
<evidence type="ECO:0000256" key="2">
    <source>
        <dbReference type="ARBA" id="ARBA00022670"/>
    </source>
</evidence>
<dbReference type="PRINTS" id="PR00723">
    <property type="entry name" value="SUBTILISIN"/>
</dbReference>
<keyword evidence="3" id="KW-0378">Hydrolase</keyword>
<evidence type="ECO:0000256" key="3">
    <source>
        <dbReference type="ARBA" id="ARBA00022801"/>
    </source>
</evidence>
<dbReference type="GO" id="GO:0004252">
    <property type="term" value="F:serine-type endopeptidase activity"/>
    <property type="evidence" value="ECO:0007669"/>
    <property type="project" value="InterPro"/>
</dbReference>
<dbReference type="EMBL" id="LJIJ01001338">
    <property type="protein sequence ID" value="ODM92065.1"/>
    <property type="molecule type" value="Genomic_DNA"/>
</dbReference>
<dbReference type="InterPro" id="IPR000209">
    <property type="entry name" value="Peptidase_S8/S53_dom"/>
</dbReference>
<keyword evidence="7" id="KW-0732">Signal</keyword>
<dbReference type="GO" id="GO:0006508">
    <property type="term" value="P:proteolysis"/>
    <property type="evidence" value="ECO:0007669"/>
    <property type="project" value="UniProtKB-KW"/>
</dbReference>
<comment type="similarity">
    <text evidence="1 5">Belongs to the peptidase S8 family.</text>
</comment>
<comment type="caution">
    <text evidence="9">The sequence shown here is derived from an EMBL/GenBank/DDBJ whole genome shotgun (WGS) entry which is preliminary data.</text>
</comment>
<evidence type="ECO:0000313" key="10">
    <source>
        <dbReference type="Proteomes" id="UP000094527"/>
    </source>
</evidence>
<organism evidence="9 10">
    <name type="scientific">Orchesella cincta</name>
    <name type="common">Springtail</name>
    <name type="synonym">Podura cincta</name>
    <dbReference type="NCBI Taxonomy" id="48709"/>
    <lineage>
        <taxon>Eukaryota</taxon>
        <taxon>Metazoa</taxon>
        <taxon>Ecdysozoa</taxon>
        <taxon>Arthropoda</taxon>
        <taxon>Hexapoda</taxon>
        <taxon>Collembola</taxon>
        <taxon>Entomobryomorpha</taxon>
        <taxon>Entomobryoidea</taxon>
        <taxon>Orchesellidae</taxon>
        <taxon>Orchesellinae</taxon>
        <taxon>Orchesella</taxon>
    </lineage>
</organism>
<evidence type="ECO:0000256" key="6">
    <source>
        <dbReference type="SAM" id="MobiDB-lite"/>
    </source>
</evidence>
<comment type="caution">
    <text evidence="5">Lacks conserved residue(s) required for the propagation of feature annotation.</text>
</comment>
<dbReference type="STRING" id="48709.A0A1D2MGG7"/>
<feature type="region of interest" description="Disordered" evidence="6">
    <location>
        <begin position="352"/>
        <end position="372"/>
    </location>
</feature>
<name>A0A1D2MGG7_ORCCI</name>
<dbReference type="Gene3D" id="3.40.50.200">
    <property type="entry name" value="Peptidase S8/S53 domain"/>
    <property type="match status" value="1"/>
</dbReference>
<evidence type="ECO:0000256" key="1">
    <source>
        <dbReference type="ARBA" id="ARBA00011073"/>
    </source>
</evidence>
<evidence type="ECO:0000256" key="4">
    <source>
        <dbReference type="ARBA" id="ARBA00022825"/>
    </source>
</evidence>
<evidence type="ECO:0000256" key="5">
    <source>
        <dbReference type="PROSITE-ProRule" id="PRU01240"/>
    </source>
</evidence>
<reference evidence="9 10" key="1">
    <citation type="journal article" date="2016" name="Genome Biol. Evol.">
        <title>Gene Family Evolution Reflects Adaptation to Soil Environmental Stressors in the Genome of the Collembolan Orchesella cincta.</title>
        <authorList>
            <person name="Faddeeva-Vakhrusheva A."/>
            <person name="Derks M.F."/>
            <person name="Anvar S.Y."/>
            <person name="Agamennone V."/>
            <person name="Suring W."/>
            <person name="Smit S."/>
            <person name="van Straalen N.M."/>
            <person name="Roelofs D."/>
        </authorList>
    </citation>
    <scope>NUCLEOTIDE SEQUENCE [LARGE SCALE GENOMIC DNA]</scope>
    <source>
        <tissue evidence="9">Mixed pool</tissue>
    </source>
</reference>
<dbReference type="AlphaFoldDB" id="A0A1D2MGG7"/>
<dbReference type="SUPFAM" id="SSF52743">
    <property type="entry name" value="Subtilisin-like"/>
    <property type="match status" value="1"/>
</dbReference>
<dbReference type="OMA" id="QFLESAW"/>
<dbReference type="PANTHER" id="PTHR43806:SF67">
    <property type="entry name" value="EGF-LIKE DOMAIN-CONTAINING PROTEIN"/>
    <property type="match status" value="1"/>
</dbReference>
<sequence length="472" mass="50925">MLKITLIIFLVGVTLNNAVVSTEKIEVSLLESLENQETVDVVITFKQSTKPVLERVERMRFENRGHKITFLKSQLEQLAKESQQGVISILRGNFSSTSFQSFWINNKLFVKNASLELVQLIGNNQDVSEIERELIIKVDGVQDKTIPVKTNPKELGWGVLKIEADQAWNLVGGTNGEGVVVASIGTGVRHTHEALRDNYRSTYGWYDPYARTRNPLDVNGHGTNTMGVLTGANGVGVAPGAQWISCRGCDEVDKSISCSLAALTSCGEWILCPTLWNGQQPDCSMAPNIVSISWNRGGRGNNFYKGVVDAWKAANIIPIFPIGDGGMACDTAQSPGDYEGVIGVGSTTAWNSLSPSSSRGPTSDGRIKPDTVAPGNNVQTICKDSDTAYCSARGTGMAVPHVAGTVAILLARDPELTYDQVLSLLQNNADRELEDEAVCGGTNSTTDWPNNIYGYGSINARRALTALIVGDL</sequence>
<gene>
    <name evidence="9" type="ORF">Ocin01_14617</name>
</gene>
<dbReference type="InterPro" id="IPR015500">
    <property type="entry name" value="Peptidase_S8_subtilisin-rel"/>
</dbReference>
<evidence type="ECO:0000256" key="7">
    <source>
        <dbReference type="SAM" id="SignalP"/>
    </source>
</evidence>
<dbReference type="PROSITE" id="PS51892">
    <property type="entry name" value="SUBTILASE"/>
    <property type="match status" value="1"/>
</dbReference>
<feature type="compositionally biased region" description="Low complexity" evidence="6">
    <location>
        <begin position="352"/>
        <end position="364"/>
    </location>
</feature>
<dbReference type="InterPro" id="IPR050131">
    <property type="entry name" value="Peptidase_S8_subtilisin-like"/>
</dbReference>
<keyword evidence="4" id="KW-0720">Serine protease</keyword>
<proteinExistence type="inferred from homology"/>
<dbReference type="InterPro" id="IPR036852">
    <property type="entry name" value="Peptidase_S8/S53_dom_sf"/>
</dbReference>
<feature type="domain" description="Peptidase S8/S53" evidence="8">
    <location>
        <begin position="176"/>
        <end position="456"/>
    </location>
</feature>
<dbReference type="Proteomes" id="UP000094527">
    <property type="component" value="Unassembled WGS sequence"/>
</dbReference>
<keyword evidence="2" id="KW-0645">Protease</keyword>
<protein>
    <submittedName>
        <fullName evidence="9">Bacillopeptidase F</fullName>
    </submittedName>
</protein>
<evidence type="ECO:0000313" key="9">
    <source>
        <dbReference type="EMBL" id="ODM92065.1"/>
    </source>
</evidence>
<dbReference type="PANTHER" id="PTHR43806">
    <property type="entry name" value="PEPTIDASE S8"/>
    <property type="match status" value="1"/>
</dbReference>
<keyword evidence="10" id="KW-1185">Reference proteome</keyword>
<feature type="signal peptide" evidence="7">
    <location>
        <begin position="1"/>
        <end position="18"/>
    </location>
</feature>
<feature type="chain" id="PRO_5008903999" evidence="7">
    <location>
        <begin position="19"/>
        <end position="472"/>
    </location>
</feature>